<organism evidence="4 5">
    <name type="scientific">Saccharothrix algeriensis</name>
    <dbReference type="NCBI Taxonomy" id="173560"/>
    <lineage>
        <taxon>Bacteria</taxon>
        <taxon>Bacillati</taxon>
        <taxon>Actinomycetota</taxon>
        <taxon>Actinomycetes</taxon>
        <taxon>Pseudonocardiales</taxon>
        <taxon>Pseudonocardiaceae</taxon>
        <taxon>Saccharothrix</taxon>
    </lineage>
</organism>
<dbReference type="PRINTS" id="PR00359">
    <property type="entry name" value="BP450"/>
</dbReference>
<dbReference type="InterPro" id="IPR001128">
    <property type="entry name" value="Cyt_P450"/>
</dbReference>
<keyword evidence="2" id="KW-0560">Oxidoreductase</keyword>
<reference evidence="4 5" key="1">
    <citation type="submission" date="2021-01" db="EMBL/GenBank/DDBJ databases">
        <title>Sequencing the genomes of 1000 actinobacteria strains.</title>
        <authorList>
            <person name="Klenk H.-P."/>
        </authorList>
    </citation>
    <scope>NUCLEOTIDE SEQUENCE [LARGE SCALE GENOMIC DNA]</scope>
    <source>
        <strain evidence="4 5">DSM 44581</strain>
    </source>
</reference>
<evidence type="ECO:0000256" key="3">
    <source>
        <dbReference type="SAM" id="MobiDB-lite"/>
    </source>
</evidence>
<dbReference type="PROSITE" id="PS00086">
    <property type="entry name" value="CYTOCHROME_P450"/>
    <property type="match status" value="1"/>
</dbReference>
<evidence type="ECO:0000256" key="2">
    <source>
        <dbReference type="RuleBase" id="RU000461"/>
    </source>
</evidence>
<accession>A0ABS2S1P4</accession>
<dbReference type="Proteomes" id="UP001195724">
    <property type="component" value="Unassembled WGS sequence"/>
</dbReference>
<protein>
    <submittedName>
        <fullName evidence="4">Cytochrome P450</fullName>
    </submittedName>
</protein>
<dbReference type="PANTHER" id="PTHR46696:SF1">
    <property type="entry name" value="CYTOCHROME P450 YJIB-RELATED"/>
    <property type="match status" value="1"/>
</dbReference>
<dbReference type="InterPro" id="IPR017972">
    <property type="entry name" value="Cyt_P450_CS"/>
</dbReference>
<dbReference type="Gene3D" id="1.10.630.10">
    <property type="entry name" value="Cytochrome P450"/>
    <property type="match status" value="1"/>
</dbReference>
<name>A0ABS2S1P4_9PSEU</name>
<keyword evidence="2" id="KW-0408">Iron</keyword>
<dbReference type="SUPFAM" id="SSF48264">
    <property type="entry name" value="Cytochrome P450"/>
    <property type="match status" value="1"/>
</dbReference>
<feature type="compositionally biased region" description="Low complexity" evidence="3">
    <location>
        <begin position="405"/>
        <end position="414"/>
    </location>
</feature>
<dbReference type="RefSeq" id="WP_204840911.1">
    <property type="nucleotide sequence ID" value="NZ_JAFBCL010000001.1"/>
</dbReference>
<comment type="similarity">
    <text evidence="1 2">Belongs to the cytochrome P450 family.</text>
</comment>
<proteinExistence type="inferred from homology"/>
<keyword evidence="2" id="KW-0503">Monooxygenase</keyword>
<dbReference type="Pfam" id="PF00067">
    <property type="entry name" value="p450"/>
    <property type="match status" value="1"/>
</dbReference>
<keyword evidence="5" id="KW-1185">Reference proteome</keyword>
<sequence length="427" mass="44978">MDFGDAALYANGHPHAVLEGLRAAAPVHRLSSPALGHDFWGVFRAEQAREVLADDRTFVSGLGVFPWNGPHNPDPLRGSILIASDGARRATVRAAVAGLFTRQAVESRRPGPAALFERLLAPRLDGGAFDFGSDVARPAAMAAVADLVGLRAEHAARVDEQVAGVLGDTGPVEGVRGDRAAAGGAFARAAQVLDEAVAERRGADADDVIGALERARRSGSLSRRDVLSNLIGVVVGGTEAPRLVLTGVAVVLAHRPDWHDRLREDPALLPGFVDEALRWTAPTTMVGRTAARDVRLGGRQVRRGDVVRVMLASVCRDPALHPDPGTFDPRRAGRADLAFGHGPHRCLGAAPARAQVAALLETLVRLDARLVPAGPTTGARSNAFSGHLDARLVLRRGARRPDPTAPDADPARSPGGRRTDTDQEATP</sequence>
<gene>
    <name evidence="4" type="ORF">JOE68_000715</name>
</gene>
<evidence type="ECO:0000256" key="1">
    <source>
        <dbReference type="ARBA" id="ARBA00010617"/>
    </source>
</evidence>
<evidence type="ECO:0000313" key="5">
    <source>
        <dbReference type="Proteomes" id="UP001195724"/>
    </source>
</evidence>
<keyword evidence="2" id="KW-0479">Metal-binding</keyword>
<feature type="region of interest" description="Disordered" evidence="3">
    <location>
        <begin position="395"/>
        <end position="427"/>
    </location>
</feature>
<keyword evidence="2" id="KW-0349">Heme</keyword>
<dbReference type="InterPro" id="IPR002397">
    <property type="entry name" value="Cyt_P450_B"/>
</dbReference>
<dbReference type="EMBL" id="JAFBCL010000001">
    <property type="protein sequence ID" value="MBM7809850.1"/>
    <property type="molecule type" value="Genomic_DNA"/>
</dbReference>
<dbReference type="InterPro" id="IPR036396">
    <property type="entry name" value="Cyt_P450_sf"/>
</dbReference>
<comment type="caution">
    <text evidence="4">The sequence shown here is derived from an EMBL/GenBank/DDBJ whole genome shotgun (WGS) entry which is preliminary data.</text>
</comment>
<evidence type="ECO:0000313" key="4">
    <source>
        <dbReference type="EMBL" id="MBM7809850.1"/>
    </source>
</evidence>
<dbReference type="PANTHER" id="PTHR46696">
    <property type="entry name" value="P450, PUTATIVE (EUROFUNG)-RELATED"/>
    <property type="match status" value="1"/>
</dbReference>